<gene>
    <name evidence="1" type="ORF">CRI93_04715</name>
</gene>
<evidence type="ECO:0000313" key="1">
    <source>
        <dbReference type="EMBL" id="PEN08420.1"/>
    </source>
</evidence>
<dbReference type="InterPro" id="IPR029069">
    <property type="entry name" value="HotDog_dom_sf"/>
</dbReference>
<accession>A0A2H3NNL2</accession>
<dbReference type="InterPro" id="IPR051490">
    <property type="entry name" value="THEM6_lcsJ_thioesterase"/>
</dbReference>
<dbReference type="PANTHER" id="PTHR12475">
    <property type="match status" value="1"/>
</dbReference>
<dbReference type="SUPFAM" id="SSF54637">
    <property type="entry name" value="Thioesterase/thiol ester dehydrase-isomerase"/>
    <property type="match status" value="1"/>
</dbReference>
<organism evidence="1 2">
    <name type="scientific">Longimonas halophila</name>
    <dbReference type="NCBI Taxonomy" id="1469170"/>
    <lineage>
        <taxon>Bacteria</taxon>
        <taxon>Pseudomonadati</taxon>
        <taxon>Rhodothermota</taxon>
        <taxon>Rhodothermia</taxon>
        <taxon>Rhodothermales</taxon>
        <taxon>Salisaetaceae</taxon>
        <taxon>Longimonas</taxon>
    </lineage>
</organism>
<dbReference type="PANTHER" id="PTHR12475:SF4">
    <property type="entry name" value="PROTEIN THEM6"/>
    <property type="match status" value="1"/>
</dbReference>
<dbReference type="EMBL" id="PDEP01000003">
    <property type="protein sequence ID" value="PEN08420.1"/>
    <property type="molecule type" value="Genomic_DNA"/>
</dbReference>
<dbReference type="OrthoDB" id="9791529at2"/>
<dbReference type="CDD" id="cd00586">
    <property type="entry name" value="4HBT"/>
    <property type="match status" value="1"/>
</dbReference>
<name>A0A2H3NNL2_9BACT</name>
<protein>
    <submittedName>
        <fullName evidence="1">Thioesterase</fullName>
    </submittedName>
</protein>
<proteinExistence type="predicted"/>
<dbReference type="Gene3D" id="3.10.129.10">
    <property type="entry name" value="Hotdog Thioesterase"/>
    <property type="match status" value="1"/>
</dbReference>
<dbReference type="RefSeq" id="WP_098061460.1">
    <property type="nucleotide sequence ID" value="NZ_PDEP01000003.1"/>
</dbReference>
<reference evidence="1 2" key="1">
    <citation type="submission" date="2017-10" db="EMBL/GenBank/DDBJ databases">
        <title>Draft genome of Longimonas halophila.</title>
        <authorList>
            <person name="Goh K.M."/>
            <person name="Shamsir M.S."/>
            <person name="Lim S.W."/>
        </authorList>
    </citation>
    <scope>NUCLEOTIDE SEQUENCE [LARGE SCALE GENOMIC DNA]</scope>
    <source>
        <strain evidence="1 2">KCTC 42399</strain>
    </source>
</reference>
<comment type="caution">
    <text evidence="1">The sequence shown here is derived from an EMBL/GenBank/DDBJ whole genome shotgun (WGS) entry which is preliminary data.</text>
</comment>
<sequence>MNLWFRLLRLLVIHRWPGGPEPCPVLGPCRTHFRVGPTDLDLFGHVNNGKYFSLLDLGRIDLLARSGLLTELRQRGWYPVVTAETMQFYRPLRWLQPFVIETKILGWDKRSFIVRQTVLRPIEEGDEQVITDAIVRGMILKPSGRAESAEVLRLVGHTDDPPPLPAWVAEWVDAQDATKPHRRTRSA</sequence>
<dbReference type="AlphaFoldDB" id="A0A2H3NNL2"/>
<keyword evidence="2" id="KW-1185">Reference proteome</keyword>
<dbReference type="Proteomes" id="UP000221024">
    <property type="component" value="Unassembled WGS sequence"/>
</dbReference>
<evidence type="ECO:0000313" key="2">
    <source>
        <dbReference type="Proteomes" id="UP000221024"/>
    </source>
</evidence>
<dbReference type="Pfam" id="PF13279">
    <property type="entry name" value="4HBT_2"/>
    <property type="match status" value="1"/>
</dbReference>